<dbReference type="Proteomes" id="UP001305779">
    <property type="component" value="Unassembled WGS sequence"/>
</dbReference>
<protein>
    <submittedName>
        <fullName evidence="1">Uncharacterized protein</fullName>
    </submittedName>
</protein>
<dbReference type="EMBL" id="JAXOVC010000007">
    <property type="protein sequence ID" value="KAK4498661.1"/>
    <property type="molecule type" value="Genomic_DNA"/>
</dbReference>
<dbReference type="PANTHER" id="PTHR38115">
    <property type="entry name" value="LIPOCALIN-LIKE DOMAIN-CONTAINING PROTEIN"/>
    <property type="match status" value="1"/>
</dbReference>
<evidence type="ECO:0000313" key="2">
    <source>
        <dbReference type="Proteomes" id="UP001305779"/>
    </source>
</evidence>
<comment type="caution">
    <text evidence="1">The sequence shown here is derived from an EMBL/GenBank/DDBJ whole genome shotgun (WGS) entry which is preliminary data.</text>
</comment>
<reference evidence="1 2" key="1">
    <citation type="journal article" date="2023" name="G3 (Bethesda)">
        <title>A chromosome-level genome assembly of Zasmidium syzygii isolated from banana leaves.</title>
        <authorList>
            <person name="van Westerhoven A.C."/>
            <person name="Mehrabi R."/>
            <person name="Talebi R."/>
            <person name="Steentjes M.B.F."/>
            <person name="Corcolon B."/>
            <person name="Chong P.A."/>
            <person name="Kema G.H.J."/>
            <person name="Seidl M.F."/>
        </authorList>
    </citation>
    <scope>NUCLEOTIDE SEQUENCE [LARGE SCALE GENOMIC DNA]</scope>
    <source>
        <strain evidence="1 2">P124</strain>
    </source>
</reference>
<accession>A0ABR0EB07</accession>
<evidence type="ECO:0000313" key="1">
    <source>
        <dbReference type="EMBL" id="KAK4498661.1"/>
    </source>
</evidence>
<name>A0ABR0EB07_ZASCE</name>
<sequence>MPKPPRFEGATKPHASAVTVSTPLEIRTHNFTGSWNYNKARGDDTGPLLKMQGVPWFFRQAAAHSPVHVNLTMYTDESGFVHLDQEQCTPLYSKVEPRIITGVWAQVHVEFWGEIKGYSKFVRFSEIEDEFLKEGWLDEGEGDEKGDVVFSHAESLDRGWIAEQAWGFAVVDGQRTFVRKISAKKGKEVHKVRMIYEYRTVQS</sequence>
<gene>
    <name evidence="1" type="ORF">PRZ48_009171</name>
</gene>
<dbReference type="InterPro" id="IPR053037">
    <property type="entry name" value="Pericyclase_pydY-like"/>
</dbReference>
<dbReference type="PANTHER" id="PTHR38115:SF1">
    <property type="entry name" value="LIPOCALIN-LIKE DOMAIN-CONTAINING PROTEIN"/>
    <property type="match status" value="1"/>
</dbReference>
<proteinExistence type="predicted"/>
<keyword evidence="2" id="KW-1185">Reference proteome</keyword>
<organism evidence="1 2">
    <name type="scientific">Zasmidium cellare</name>
    <name type="common">Wine cellar mold</name>
    <name type="synonym">Racodium cellare</name>
    <dbReference type="NCBI Taxonomy" id="395010"/>
    <lineage>
        <taxon>Eukaryota</taxon>
        <taxon>Fungi</taxon>
        <taxon>Dikarya</taxon>
        <taxon>Ascomycota</taxon>
        <taxon>Pezizomycotina</taxon>
        <taxon>Dothideomycetes</taxon>
        <taxon>Dothideomycetidae</taxon>
        <taxon>Mycosphaerellales</taxon>
        <taxon>Mycosphaerellaceae</taxon>
        <taxon>Zasmidium</taxon>
    </lineage>
</organism>